<dbReference type="InterPro" id="IPR043129">
    <property type="entry name" value="ATPase_NBD"/>
</dbReference>
<dbReference type="AlphaFoldDB" id="A0AAV7ZVS0"/>
<evidence type="ECO:0000256" key="1">
    <source>
        <dbReference type="RuleBase" id="RU000487"/>
    </source>
</evidence>
<gene>
    <name evidence="2" type="ORF">M0812_10338</name>
</gene>
<evidence type="ECO:0000313" key="3">
    <source>
        <dbReference type="Proteomes" id="UP001146793"/>
    </source>
</evidence>
<dbReference type="Gene3D" id="3.90.640.10">
    <property type="entry name" value="Actin, Chain A, domain 4"/>
    <property type="match status" value="1"/>
</dbReference>
<dbReference type="SUPFAM" id="SSF53067">
    <property type="entry name" value="Actin-like ATPase domain"/>
    <property type="match status" value="2"/>
</dbReference>
<evidence type="ECO:0000313" key="2">
    <source>
        <dbReference type="EMBL" id="KAJ3444483.1"/>
    </source>
</evidence>
<dbReference type="SMART" id="SM00268">
    <property type="entry name" value="ACTIN"/>
    <property type="match status" value="1"/>
</dbReference>
<sequence length="335" mass="37983">MTSVVIDFGTSSFKYGVAGDRFPKKLQCSSFGDPWNGEDIIDWVNFKKLINKIFENLCLDPKECKVLVCLPVHQPYELDCKLADYFFNLLKIQAIYFCLQPVLSCYSFGRLSGAVMEIGHSMLQMCIIENGFSISDSISCDRLGAVLPMEYLQKEYKKKGVDLNLTQAQQLLKEHCHVSSDIELESRNVTPVQVYGYQQTIALGQEKFLAYETLFNNSLLGSNYKTIVEIFQSCLGTIQQSQWPKFLSNIIISGGLSHAIGITERIRLELIKAYPQNSINVIKSSQTKRINEDNSFIGASILGSLVQFKEKWVVRDKFLEIGNKAINICYRVDKN</sequence>
<dbReference type="PANTHER" id="PTHR11937">
    <property type="entry name" value="ACTIN"/>
    <property type="match status" value="1"/>
</dbReference>
<proteinExistence type="inferred from homology"/>
<dbReference type="InterPro" id="IPR004000">
    <property type="entry name" value="Actin"/>
</dbReference>
<protein>
    <submittedName>
        <fullName evidence="2">Actin epsilon</fullName>
    </submittedName>
</protein>
<dbReference type="EMBL" id="JANTQA010000023">
    <property type="protein sequence ID" value="KAJ3444483.1"/>
    <property type="molecule type" value="Genomic_DNA"/>
</dbReference>
<dbReference type="Proteomes" id="UP001146793">
    <property type="component" value="Unassembled WGS sequence"/>
</dbReference>
<reference evidence="2" key="1">
    <citation type="submission" date="2022-08" db="EMBL/GenBank/DDBJ databases">
        <title>Novel sulphate-reducing endosymbionts in the free-living metamonad Anaeramoeba.</title>
        <authorList>
            <person name="Jerlstrom-Hultqvist J."/>
            <person name="Cepicka I."/>
            <person name="Gallot-Lavallee L."/>
            <person name="Salas-Leiva D."/>
            <person name="Curtis B.A."/>
            <person name="Zahonova K."/>
            <person name="Pipaliya S."/>
            <person name="Dacks J."/>
            <person name="Roger A.J."/>
        </authorList>
    </citation>
    <scope>NUCLEOTIDE SEQUENCE</scope>
    <source>
        <strain evidence="2">Busselton2</strain>
    </source>
</reference>
<comment type="similarity">
    <text evidence="1">Belongs to the actin family.</text>
</comment>
<accession>A0AAV7ZVS0</accession>
<name>A0AAV7ZVS0_9EUKA</name>
<dbReference type="Gene3D" id="3.30.420.40">
    <property type="match status" value="2"/>
</dbReference>
<comment type="caution">
    <text evidence="2">The sequence shown here is derived from an EMBL/GenBank/DDBJ whole genome shotgun (WGS) entry which is preliminary data.</text>
</comment>
<dbReference type="Pfam" id="PF00022">
    <property type="entry name" value="Actin"/>
    <property type="match status" value="1"/>
</dbReference>
<dbReference type="CDD" id="cd10169">
    <property type="entry name" value="ASKHA_NBD_actin-like"/>
    <property type="match status" value="1"/>
</dbReference>
<organism evidence="2 3">
    <name type="scientific">Anaeramoeba flamelloides</name>
    <dbReference type="NCBI Taxonomy" id="1746091"/>
    <lineage>
        <taxon>Eukaryota</taxon>
        <taxon>Metamonada</taxon>
        <taxon>Anaeramoebidae</taxon>
        <taxon>Anaeramoeba</taxon>
    </lineage>
</organism>